<evidence type="ECO:0000313" key="2">
    <source>
        <dbReference type="EMBL" id="VEN50760.1"/>
    </source>
</evidence>
<dbReference type="AlphaFoldDB" id="A0A653CS53"/>
<organism evidence="2 3">
    <name type="scientific">Callosobruchus maculatus</name>
    <name type="common">Southern cowpea weevil</name>
    <name type="synonym">Pulse bruchid</name>
    <dbReference type="NCBI Taxonomy" id="64391"/>
    <lineage>
        <taxon>Eukaryota</taxon>
        <taxon>Metazoa</taxon>
        <taxon>Ecdysozoa</taxon>
        <taxon>Arthropoda</taxon>
        <taxon>Hexapoda</taxon>
        <taxon>Insecta</taxon>
        <taxon>Pterygota</taxon>
        <taxon>Neoptera</taxon>
        <taxon>Endopterygota</taxon>
        <taxon>Coleoptera</taxon>
        <taxon>Polyphaga</taxon>
        <taxon>Cucujiformia</taxon>
        <taxon>Chrysomeloidea</taxon>
        <taxon>Chrysomelidae</taxon>
        <taxon>Bruchinae</taxon>
        <taxon>Bruchini</taxon>
        <taxon>Callosobruchus</taxon>
    </lineage>
</organism>
<evidence type="ECO:0000256" key="1">
    <source>
        <dbReference type="SAM" id="MobiDB-lite"/>
    </source>
</evidence>
<keyword evidence="3" id="KW-1185">Reference proteome</keyword>
<dbReference type="Proteomes" id="UP000410492">
    <property type="component" value="Unassembled WGS sequence"/>
</dbReference>
<feature type="non-terminal residue" evidence="2">
    <location>
        <position position="90"/>
    </location>
</feature>
<name>A0A653CS53_CALMS</name>
<proteinExistence type="predicted"/>
<feature type="region of interest" description="Disordered" evidence="1">
    <location>
        <begin position="29"/>
        <end position="51"/>
    </location>
</feature>
<sequence length="90" mass="9852">MTLNHSKTWPVSTVAVVQLRVDPHGRTYSELADMLPPPPIPDTPPPLEDAAPIAEGEEQGAANDGEVWPLSRRHLEIFTRMAEAVGTTDR</sequence>
<protein>
    <submittedName>
        <fullName evidence="2">Uncharacterized protein</fullName>
    </submittedName>
</protein>
<evidence type="ECO:0000313" key="3">
    <source>
        <dbReference type="Proteomes" id="UP000410492"/>
    </source>
</evidence>
<reference evidence="2 3" key="1">
    <citation type="submission" date="2019-01" db="EMBL/GenBank/DDBJ databases">
        <authorList>
            <person name="Sayadi A."/>
        </authorList>
    </citation>
    <scope>NUCLEOTIDE SEQUENCE [LARGE SCALE GENOMIC DNA]</scope>
</reference>
<dbReference type="EMBL" id="CAACVG010008695">
    <property type="protein sequence ID" value="VEN50760.1"/>
    <property type="molecule type" value="Genomic_DNA"/>
</dbReference>
<dbReference type="OrthoDB" id="6499973at2759"/>
<feature type="compositionally biased region" description="Pro residues" evidence="1">
    <location>
        <begin position="35"/>
        <end position="47"/>
    </location>
</feature>
<gene>
    <name evidence="2" type="ORF">CALMAC_LOCUS11402</name>
</gene>
<accession>A0A653CS53</accession>